<comment type="catalytic activity">
    <reaction evidence="1 6">
        <text>an S-substituted glutathione + H2O = an S-substituted L-cysteinylglycine + L-glutamate</text>
        <dbReference type="Rhea" id="RHEA:59468"/>
        <dbReference type="ChEBI" id="CHEBI:15377"/>
        <dbReference type="ChEBI" id="CHEBI:29985"/>
        <dbReference type="ChEBI" id="CHEBI:90779"/>
        <dbReference type="ChEBI" id="CHEBI:143103"/>
        <dbReference type="EC" id="3.4.19.13"/>
    </reaction>
</comment>
<comment type="similarity">
    <text evidence="6">Belongs to the gamma-glutamyltransferase family.</text>
</comment>
<evidence type="ECO:0000256" key="1">
    <source>
        <dbReference type="ARBA" id="ARBA00001049"/>
    </source>
</evidence>
<comment type="PTM">
    <text evidence="6">Cleaved by autocatalysis into a large and a small subunit.</text>
</comment>
<keyword evidence="8" id="KW-1185">Reference proteome</keyword>
<dbReference type="PANTHER" id="PTHR43881:SF1">
    <property type="entry name" value="GAMMA-GLUTAMYLTRANSPEPTIDASE (AFU_ORTHOLOGUE AFUA_4G13580)"/>
    <property type="match status" value="1"/>
</dbReference>
<dbReference type="SUPFAM" id="SSF56235">
    <property type="entry name" value="N-terminal nucleophile aminohydrolases (Ntn hydrolases)"/>
    <property type="match status" value="1"/>
</dbReference>
<comment type="catalytic activity">
    <reaction evidence="3 6">
        <text>an N-terminal (5-L-glutamyl)-[peptide] + an alpha-amino acid = 5-L-glutamyl amino acid + an N-terminal L-alpha-aminoacyl-[peptide]</text>
        <dbReference type="Rhea" id="RHEA:23904"/>
        <dbReference type="Rhea" id="RHEA-COMP:9780"/>
        <dbReference type="Rhea" id="RHEA-COMP:9795"/>
        <dbReference type="ChEBI" id="CHEBI:77644"/>
        <dbReference type="ChEBI" id="CHEBI:78597"/>
        <dbReference type="ChEBI" id="CHEBI:78599"/>
        <dbReference type="ChEBI" id="CHEBI:78608"/>
        <dbReference type="EC" id="2.3.2.2"/>
    </reaction>
</comment>
<dbReference type="InterPro" id="IPR052896">
    <property type="entry name" value="GGT-like_enzyme"/>
</dbReference>
<dbReference type="Proteomes" id="UP000054869">
    <property type="component" value="Unassembled WGS sequence"/>
</dbReference>
<dbReference type="STRING" id="45067.Llan_0412"/>
<evidence type="ECO:0000313" key="8">
    <source>
        <dbReference type="Proteomes" id="UP000054869"/>
    </source>
</evidence>
<dbReference type="InterPro" id="IPR043138">
    <property type="entry name" value="GGT_lsub"/>
</dbReference>
<protein>
    <recommendedName>
        <fullName evidence="6">Glutathione hydrolase proenzyme</fullName>
        <ecNumber evidence="6">2.3.2.2</ecNumber>
        <ecNumber evidence="6">3.4.19.13</ecNumber>
    </recommendedName>
    <component>
        <recommendedName>
            <fullName evidence="6">Glutathione hydrolase large chain</fullName>
        </recommendedName>
    </component>
    <component>
        <recommendedName>
            <fullName evidence="6">Glutathione hydrolase small chain</fullName>
        </recommendedName>
    </component>
</protein>
<evidence type="ECO:0000256" key="5">
    <source>
        <dbReference type="PIRSR" id="PIRSR600101-2"/>
    </source>
</evidence>
<proteinExistence type="inferred from homology"/>
<evidence type="ECO:0000256" key="6">
    <source>
        <dbReference type="RuleBase" id="RU368036"/>
    </source>
</evidence>
<dbReference type="GO" id="GO:0006750">
    <property type="term" value="P:glutathione biosynthetic process"/>
    <property type="evidence" value="ECO:0007669"/>
    <property type="project" value="UniProtKB-KW"/>
</dbReference>
<dbReference type="AlphaFoldDB" id="A0A0W0VXS8"/>
<keyword evidence="6" id="KW-0808">Transferase</keyword>
<sequence>MAKFIASSSNYYSHRLPIYAKNCVATSQPLAAQAGLRILQQGGNAVDAAIATAITLTVVEPTMNGLGSDLFAMIWDGKQLHGINASGKSPQAWSRLHFAKYKKMPQAGWDTITVPGAISGWVALSREFGCLPFEQLFEQAVQYAENGFLVSPVVATHWQRSSDPFKNNQEFARVFLPNNRAPYAGELFRVLDLAHTLKKIAESKGQAFYRGEVAEKIAHYARQENALLTAEDLQQHQSHKVTPLKIKYRGYHLYELPPNGQGLTVLITLGILQHFDLDNYPVDSADSLHLQIEAMKIAFSDAKHYIADPSFMQIDPQELLDSAYLKKRAQLINKTRAQQPGYGIPHEQGTVYLTTSDDNGMMVSLIQSHYLIFGSGIVIPGTGILMQNRGACFTLEPGHPNEVSGNKYPFHTIIPGFIFKDEKPLMSFGMMGGHMQAQGHVQMIVRLCDYLQNPQAILDAPRWYISQENKISIESGIKPEVINELRRRGHFIVPSPTVIYGGGQAIYCLDEGYLAASDPRKDGQAIGF</sequence>
<evidence type="ECO:0000256" key="4">
    <source>
        <dbReference type="PIRSR" id="PIRSR600101-1"/>
    </source>
</evidence>
<dbReference type="InterPro" id="IPR043137">
    <property type="entry name" value="GGT_ssub_C"/>
</dbReference>
<dbReference type="GO" id="GO:0006751">
    <property type="term" value="P:glutathione catabolic process"/>
    <property type="evidence" value="ECO:0007669"/>
    <property type="project" value="UniProtKB-UniRule"/>
</dbReference>
<dbReference type="InterPro" id="IPR029055">
    <property type="entry name" value="Ntn_hydrolases_N"/>
</dbReference>
<organism evidence="7 8">
    <name type="scientific">Legionella lansingensis</name>
    <dbReference type="NCBI Taxonomy" id="45067"/>
    <lineage>
        <taxon>Bacteria</taxon>
        <taxon>Pseudomonadati</taxon>
        <taxon>Pseudomonadota</taxon>
        <taxon>Gammaproteobacteria</taxon>
        <taxon>Legionellales</taxon>
        <taxon>Legionellaceae</taxon>
        <taxon>Legionella</taxon>
    </lineage>
</organism>
<keyword evidence="6" id="KW-0378">Hydrolase</keyword>
<dbReference type="PATRIC" id="fig|45067.4.peg.434"/>
<dbReference type="EMBL" id="LNYI01000009">
    <property type="protein sequence ID" value="KTD24718.1"/>
    <property type="molecule type" value="Genomic_DNA"/>
</dbReference>
<evidence type="ECO:0000313" key="7">
    <source>
        <dbReference type="EMBL" id="KTD24718.1"/>
    </source>
</evidence>
<dbReference type="PANTHER" id="PTHR43881">
    <property type="entry name" value="GAMMA-GLUTAMYLTRANSPEPTIDASE (AFU_ORTHOLOGUE AFUA_4G13580)"/>
    <property type="match status" value="1"/>
</dbReference>
<dbReference type="NCBIfam" id="TIGR00066">
    <property type="entry name" value="g_glut_trans"/>
    <property type="match status" value="1"/>
</dbReference>
<dbReference type="Pfam" id="PF01019">
    <property type="entry name" value="G_glu_transpept"/>
    <property type="match status" value="1"/>
</dbReference>
<reference evidence="7 8" key="1">
    <citation type="submission" date="2015-11" db="EMBL/GenBank/DDBJ databases">
        <title>Genomic analysis of 38 Legionella species identifies large and diverse effector repertoires.</title>
        <authorList>
            <person name="Burstein D."/>
            <person name="Amaro F."/>
            <person name="Zusman T."/>
            <person name="Lifshitz Z."/>
            <person name="Cohen O."/>
            <person name="Gilbert J.A."/>
            <person name="Pupko T."/>
            <person name="Shuman H.A."/>
            <person name="Segal G."/>
        </authorList>
    </citation>
    <scope>NUCLEOTIDE SEQUENCE [LARGE SCALE GENOMIC DNA]</scope>
    <source>
        <strain evidence="7 8">ATCC 49751</strain>
    </source>
</reference>
<keyword evidence="6" id="KW-0865">Zymogen</keyword>
<feature type="binding site" evidence="5">
    <location>
        <position position="433"/>
    </location>
    <ligand>
        <name>L-glutamate</name>
        <dbReference type="ChEBI" id="CHEBI:29985"/>
    </ligand>
</feature>
<comment type="caution">
    <text evidence="7">The sequence shown here is derived from an EMBL/GenBank/DDBJ whole genome shotgun (WGS) entry which is preliminary data.</text>
</comment>
<gene>
    <name evidence="7" type="ORF">Llan_0412</name>
</gene>
<comment type="subunit">
    <text evidence="6">This enzyme consists of two polypeptide chains, which are synthesized in precursor form from a single polypeptide.</text>
</comment>
<feature type="active site" description="Nucleophile" evidence="4">
    <location>
        <position position="350"/>
    </location>
</feature>
<dbReference type="RefSeq" id="WP_197697228.1">
    <property type="nucleotide sequence ID" value="NZ_CAAAJD010000024.1"/>
</dbReference>
<comment type="pathway">
    <text evidence="6">Sulfur metabolism; glutathione metabolism.</text>
</comment>
<dbReference type="UniPathway" id="UPA00204"/>
<dbReference type="InterPro" id="IPR000101">
    <property type="entry name" value="GGT_peptidase"/>
</dbReference>
<keyword evidence="6" id="KW-0012">Acyltransferase</keyword>
<accession>A0A0W0VXS8</accession>
<evidence type="ECO:0000256" key="3">
    <source>
        <dbReference type="ARBA" id="ARBA00047417"/>
    </source>
</evidence>
<evidence type="ECO:0000256" key="2">
    <source>
        <dbReference type="ARBA" id="ARBA00001089"/>
    </source>
</evidence>
<dbReference type="EC" id="3.4.19.13" evidence="6"/>
<dbReference type="Gene3D" id="1.10.246.130">
    <property type="match status" value="1"/>
</dbReference>
<dbReference type="eggNOG" id="COG0405">
    <property type="taxonomic scope" value="Bacteria"/>
</dbReference>
<dbReference type="GO" id="GO:0103068">
    <property type="term" value="F:leukotriene C4 gamma-glutamyl transferase activity"/>
    <property type="evidence" value="ECO:0007669"/>
    <property type="project" value="UniProtKB-EC"/>
</dbReference>
<dbReference type="GO" id="GO:0036374">
    <property type="term" value="F:glutathione hydrolase activity"/>
    <property type="evidence" value="ECO:0007669"/>
    <property type="project" value="UniProtKB-UniRule"/>
</dbReference>
<dbReference type="PRINTS" id="PR01210">
    <property type="entry name" value="GGTRANSPTASE"/>
</dbReference>
<name>A0A0W0VXS8_9GAMM</name>
<keyword evidence="6" id="KW-0317">Glutathione biosynthesis</keyword>
<dbReference type="Gene3D" id="3.60.20.40">
    <property type="match status" value="1"/>
</dbReference>
<dbReference type="EC" id="2.3.2.2" evidence="6"/>
<comment type="catalytic activity">
    <reaction evidence="2 6">
        <text>glutathione + H2O = L-cysteinylglycine + L-glutamate</text>
        <dbReference type="Rhea" id="RHEA:28807"/>
        <dbReference type="ChEBI" id="CHEBI:15377"/>
        <dbReference type="ChEBI" id="CHEBI:29985"/>
        <dbReference type="ChEBI" id="CHEBI:57925"/>
        <dbReference type="ChEBI" id="CHEBI:61694"/>
        <dbReference type="EC" id="3.4.19.13"/>
    </reaction>
</comment>